<reference evidence="2 3" key="1">
    <citation type="submission" date="2020-05" db="EMBL/GenBank/DDBJ databases">
        <title>Genomic Encyclopedia of Type Strains, Phase III (KMG-III): the genomes of soil and plant-associated and newly described type strains.</title>
        <authorList>
            <person name="Whitman W."/>
        </authorList>
    </citation>
    <scope>NUCLEOTIDE SEQUENCE [LARGE SCALE GENOMIC DNA]</scope>
    <source>
        <strain evidence="2 3">KCTC 19046</strain>
    </source>
</reference>
<keyword evidence="3" id="KW-1185">Reference proteome</keyword>
<accession>A0ABX2A401</accession>
<evidence type="ECO:0000313" key="3">
    <source>
        <dbReference type="Proteomes" id="UP000757540"/>
    </source>
</evidence>
<gene>
    <name evidence="2" type="ORF">HDG69_001173</name>
</gene>
<dbReference type="RefSeq" id="WP_171782773.1">
    <property type="nucleotide sequence ID" value="NZ_BAAAML010000002.1"/>
</dbReference>
<feature type="region of interest" description="Disordered" evidence="1">
    <location>
        <begin position="76"/>
        <end position="102"/>
    </location>
</feature>
<sequence>MIIEIRLVARLFRIPLLRVEGRVALRDLAGAGIGQERGATGRRDGAPAVRHGGSPSSLGRDLAVAEAILAELDARPGRLHPPVRGGLSPRPGGRAARRASRP</sequence>
<proteinExistence type="predicted"/>
<dbReference type="Proteomes" id="UP000757540">
    <property type="component" value="Unassembled WGS sequence"/>
</dbReference>
<feature type="region of interest" description="Disordered" evidence="1">
    <location>
        <begin position="34"/>
        <end position="58"/>
    </location>
</feature>
<evidence type="ECO:0000256" key="1">
    <source>
        <dbReference type="SAM" id="MobiDB-lite"/>
    </source>
</evidence>
<evidence type="ECO:0000313" key="2">
    <source>
        <dbReference type="EMBL" id="NOV96620.1"/>
    </source>
</evidence>
<comment type="caution">
    <text evidence="2">The sequence shown here is derived from an EMBL/GenBank/DDBJ whole genome shotgun (WGS) entry which is preliminary data.</text>
</comment>
<feature type="compositionally biased region" description="Low complexity" evidence="1">
    <location>
        <begin position="82"/>
        <end position="94"/>
    </location>
</feature>
<name>A0ABX2A401_9MICO</name>
<protein>
    <submittedName>
        <fullName evidence="2">Uncharacterized protein</fullName>
    </submittedName>
</protein>
<organism evidence="2 3">
    <name type="scientific">Isoptericola halotolerans</name>
    <dbReference type="NCBI Taxonomy" id="300560"/>
    <lineage>
        <taxon>Bacteria</taxon>
        <taxon>Bacillati</taxon>
        <taxon>Actinomycetota</taxon>
        <taxon>Actinomycetes</taxon>
        <taxon>Micrococcales</taxon>
        <taxon>Promicromonosporaceae</taxon>
        <taxon>Isoptericola</taxon>
    </lineage>
</organism>
<dbReference type="EMBL" id="JABEZU010000001">
    <property type="protein sequence ID" value="NOV96620.1"/>
    <property type="molecule type" value="Genomic_DNA"/>
</dbReference>